<dbReference type="KEGG" id="csem:103394481"/>
<dbReference type="InParanoid" id="A0A3P8WVD5"/>
<evidence type="ECO:0000259" key="1">
    <source>
        <dbReference type="PROSITE" id="PS50132"/>
    </source>
</evidence>
<sequence length="336" mass="38019">MRRFSSEGCLLDIDFFPWKKVALKKTGVDQHRHSGTYTINSENEDVPTGSAGLIPYIQKPSEGAGHKKELTKEHSVSLEDICDAGVRNNNLLRVCELNEGCRAYSDGQLAPPIQNRHESLEKNDTPSPSTSSSFNLFTSSLNHEHPHKHKLSAAKLHLKSLFGQSLHSSHSNLYTAQKDSAKERRSRLHFMHQWSQVGHSKRSKFSRKELENWAESLNTLLASQTGVSVFGAFLRSEFSEENLQFYLACEQYKHSSNNFSLQRRAKDICATYIQAGAPREVNLDSKTRDLTIQLLQAPSHTSLSHAQKRIYSLLDTDCYPRFLQSNVYLSLLQNAD</sequence>
<reference evidence="2 3" key="1">
    <citation type="journal article" date="2014" name="Nat. Genet.">
        <title>Whole-genome sequence of a flatfish provides insights into ZW sex chromosome evolution and adaptation to a benthic lifestyle.</title>
        <authorList>
            <person name="Chen S."/>
            <person name="Zhang G."/>
            <person name="Shao C."/>
            <person name="Huang Q."/>
            <person name="Liu G."/>
            <person name="Zhang P."/>
            <person name="Song W."/>
            <person name="An N."/>
            <person name="Chalopin D."/>
            <person name="Volff J.N."/>
            <person name="Hong Y."/>
            <person name="Li Q."/>
            <person name="Sha Z."/>
            <person name="Zhou H."/>
            <person name="Xie M."/>
            <person name="Yu Q."/>
            <person name="Liu Y."/>
            <person name="Xiang H."/>
            <person name="Wang N."/>
            <person name="Wu K."/>
            <person name="Yang C."/>
            <person name="Zhou Q."/>
            <person name="Liao X."/>
            <person name="Yang L."/>
            <person name="Hu Q."/>
            <person name="Zhang J."/>
            <person name="Meng L."/>
            <person name="Jin L."/>
            <person name="Tian Y."/>
            <person name="Lian J."/>
            <person name="Yang J."/>
            <person name="Miao G."/>
            <person name="Liu S."/>
            <person name="Liang Z."/>
            <person name="Yan F."/>
            <person name="Li Y."/>
            <person name="Sun B."/>
            <person name="Zhang H."/>
            <person name="Zhang J."/>
            <person name="Zhu Y."/>
            <person name="Du M."/>
            <person name="Zhao Y."/>
            <person name="Schartl M."/>
            <person name="Tang Q."/>
            <person name="Wang J."/>
        </authorList>
    </citation>
    <scope>NUCLEOTIDE SEQUENCE</scope>
</reference>
<dbReference type="PROSITE" id="PS50132">
    <property type="entry name" value="RGS"/>
    <property type="match status" value="1"/>
</dbReference>
<dbReference type="InterPro" id="IPR036305">
    <property type="entry name" value="RGS_sf"/>
</dbReference>
<dbReference type="Proteomes" id="UP000265120">
    <property type="component" value="Chromosome 18"/>
</dbReference>
<dbReference type="SMART" id="SM00315">
    <property type="entry name" value="RGS"/>
    <property type="match status" value="1"/>
</dbReference>
<dbReference type="GeneTree" id="ENSGT00940000154416"/>
<dbReference type="PANTHER" id="PTHR10845">
    <property type="entry name" value="REGULATOR OF G PROTEIN SIGNALING"/>
    <property type="match status" value="1"/>
</dbReference>
<dbReference type="OMA" id="LLFMRQW"/>
<protein>
    <submittedName>
        <fullName evidence="2">Si:ch211-152p11.4</fullName>
    </submittedName>
</protein>
<dbReference type="Ensembl" id="ENSCSET00000029752.1">
    <property type="protein sequence ID" value="ENSCSEP00000029351.1"/>
    <property type="gene ID" value="ENSCSEG00000018805.1"/>
</dbReference>
<organism evidence="2 3">
    <name type="scientific">Cynoglossus semilaevis</name>
    <name type="common">Tongue sole</name>
    <dbReference type="NCBI Taxonomy" id="244447"/>
    <lineage>
        <taxon>Eukaryota</taxon>
        <taxon>Metazoa</taxon>
        <taxon>Chordata</taxon>
        <taxon>Craniata</taxon>
        <taxon>Vertebrata</taxon>
        <taxon>Euteleostomi</taxon>
        <taxon>Actinopterygii</taxon>
        <taxon>Neopterygii</taxon>
        <taxon>Teleostei</taxon>
        <taxon>Neoteleostei</taxon>
        <taxon>Acanthomorphata</taxon>
        <taxon>Carangaria</taxon>
        <taxon>Pleuronectiformes</taxon>
        <taxon>Pleuronectoidei</taxon>
        <taxon>Cynoglossidae</taxon>
        <taxon>Cynoglossinae</taxon>
        <taxon>Cynoglossus</taxon>
    </lineage>
</organism>
<accession>A0A3P8WVD5</accession>
<dbReference type="RefSeq" id="XP_008330030.1">
    <property type="nucleotide sequence ID" value="XM_008331808.3"/>
</dbReference>
<dbReference type="GeneID" id="103394481"/>
<dbReference type="FunFam" id="1.10.167.10:FF:000001">
    <property type="entry name" value="Putative regulator of g-protein signaling 12"/>
    <property type="match status" value="1"/>
</dbReference>
<dbReference type="Pfam" id="PF00615">
    <property type="entry name" value="RGS"/>
    <property type="match status" value="1"/>
</dbReference>
<dbReference type="STRING" id="244447.ENSCSEP00000029351"/>
<feature type="domain" description="RGS" evidence="1">
    <location>
        <begin position="216"/>
        <end position="332"/>
    </location>
</feature>
<dbReference type="SUPFAM" id="SSF48097">
    <property type="entry name" value="Regulator of G-protein signaling, RGS"/>
    <property type="match status" value="1"/>
</dbReference>
<dbReference type="InterPro" id="IPR016137">
    <property type="entry name" value="RGS"/>
</dbReference>
<dbReference type="Gene3D" id="1.10.167.10">
    <property type="entry name" value="Regulator of G-protein Signalling 4, domain 2"/>
    <property type="match status" value="1"/>
</dbReference>
<dbReference type="RefSeq" id="XP_008330029.1">
    <property type="nucleotide sequence ID" value="XM_008331807.3"/>
</dbReference>
<reference evidence="2" key="2">
    <citation type="submission" date="2025-08" db="UniProtKB">
        <authorList>
            <consortium name="Ensembl"/>
        </authorList>
    </citation>
    <scope>IDENTIFICATION</scope>
</reference>
<keyword evidence="3" id="KW-1185">Reference proteome</keyword>
<dbReference type="OrthoDB" id="196547at2759"/>
<name>A0A3P8WVD5_CYNSE</name>
<dbReference type="AlphaFoldDB" id="A0A3P8WVD5"/>
<reference evidence="2" key="3">
    <citation type="submission" date="2025-09" db="UniProtKB">
        <authorList>
            <consortium name="Ensembl"/>
        </authorList>
    </citation>
    <scope>IDENTIFICATION</scope>
</reference>
<dbReference type="PRINTS" id="PR01301">
    <property type="entry name" value="RGSPROTEIN"/>
</dbReference>
<proteinExistence type="predicted"/>
<dbReference type="PANTHER" id="PTHR10845:SF242">
    <property type="entry name" value="NOVEL PROTEIN SIMILAR TO VERTEBRATE REGULATOR OF G-PROTEIN SIGNALLING FAMILY"/>
    <property type="match status" value="1"/>
</dbReference>
<evidence type="ECO:0000313" key="2">
    <source>
        <dbReference type="Ensembl" id="ENSCSEP00000029351.1"/>
    </source>
</evidence>
<evidence type="ECO:0000313" key="3">
    <source>
        <dbReference type="Proteomes" id="UP000265120"/>
    </source>
</evidence>
<dbReference type="InterPro" id="IPR044926">
    <property type="entry name" value="RGS_subdomain_2"/>
</dbReference>